<dbReference type="GO" id="GO:0004553">
    <property type="term" value="F:hydrolase activity, hydrolyzing O-glycosyl compounds"/>
    <property type="evidence" value="ECO:0007669"/>
    <property type="project" value="InterPro"/>
</dbReference>
<feature type="active site" description="Proton donor" evidence="4">
    <location>
        <position position="181"/>
    </location>
</feature>
<evidence type="ECO:0000256" key="4">
    <source>
        <dbReference type="PIRSR" id="PIRSR606710-1"/>
    </source>
</evidence>
<name>A0A1C0ZUT1_9BACL</name>
<dbReference type="Gene3D" id="2.115.10.20">
    <property type="entry name" value="Glycosyl hydrolase domain, family 43"/>
    <property type="match status" value="1"/>
</dbReference>
<dbReference type="OrthoDB" id="9801455at2"/>
<evidence type="ECO:0000256" key="6">
    <source>
        <dbReference type="RuleBase" id="RU361187"/>
    </source>
</evidence>
<evidence type="ECO:0000313" key="9">
    <source>
        <dbReference type="Proteomes" id="UP000093309"/>
    </source>
</evidence>
<dbReference type="Gene3D" id="2.60.120.200">
    <property type="match status" value="1"/>
</dbReference>
<sequence length="515" mass="58571">MKYTNPVISGFYPDPSICRVNEDYYLVNSSFGYFPGVPIFHSRDLINWDQTGHCLTRESQLTLTKKDWNQWNAIGFTGIFAPTLRYHQGRFYMITTNVGASQNFIVWAEQPEGPWSDPIDLDWGGIDPSLLFDEDGKVYITGTATNEESMGIYQAEVDLETGSLLTERRNIWQGTGGRFPEGPHLYRIHNKYYLLIAEGGTEYGHMVTIAKSDEPYGPFESCPHNPILTHRSTESPIQAIGHADLVQAHDGSWWTVFLGIRPVGYPYRHHLGRETFLAPVTWTEEGWPIIGQNGQVALEMEAPSFAQTPQQMDKRSRFVRDDFDAQELGFQWNFLRTPHESSWSLQERPGWLTLYGMEASLNEQDTSSFLGRRQQNFECEVSVLLEFDPVDEGEEAGLTVFMNESAHYEIAVTRMNGKKTLIFRRRIGSLWKVEQEAEYDRSAIVLGIKASKQSYTFSFAQPEGEATEFGKGESSYLSTEAVGGFTGVYFGMYATGNGTRSKTPAYFDYFEYRSL</sequence>
<gene>
    <name evidence="8" type="ORF">A8709_28760</name>
</gene>
<keyword evidence="3 6" id="KW-0326">Glycosidase</keyword>
<evidence type="ECO:0000256" key="1">
    <source>
        <dbReference type="ARBA" id="ARBA00009865"/>
    </source>
</evidence>
<dbReference type="PANTHER" id="PTHR42812">
    <property type="entry name" value="BETA-XYLOSIDASE"/>
    <property type="match status" value="1"/>
</dbReference>
<dbReference type="EMBL" id="LYPC01000027">
    <property type="protein sequence ID" value="OCT11860.1"/>
    <property type="molecule type" value="Genomic_DNA"/>
</dbReference>
<organism evidence="8 9">
    <name type="scientific">Paenibacillus pectinilyticus</name>
    <dbReference type="NCBI Taxonomy" id="512399"/>
    <lineage>
        <taxon>Bacteria</taxon>
        <taxon>Bacillati</taxon>
        <taxon>Bacillota</taxon>
        <taxon>Bacilli</taxon>
        <taxon>Bacillales</taxon>
        <taxon>Paenibacillaceae</taxon>
        <taxon>Paenibacillus</taxon>
    </lineage>
</organism>
<dbReference type="Proteomes" id="UP000093309">
    <property type="component" value="Unassembled WGS sequence"/>
</dbReference>
<proteinExistence type="inferred from homology"/>
<dbReference type="InterPro" id="IPR041542">
    <property type="entry name" value="GH43_C2"/>
</dbReference>
<dbReference type="STRING" id="512399.A8709_28760"/>
<protein>
    <submittedName>
        <fullName evidence="8">Xylan 1,4-beta-xylosidase</fullName>
    </submittedName>
</protein>
<dbReference type="GO" id="GO:0005975">
    <property type="term" value="P:carbohydrate metabolic process"/>
    <property type="evidence" value="ECO:0007669"/>
    <property type="project" value="InterPro"/>
</dbReference>
<comment type="caution">
    <text evidence="8">The sequence shown here is derived from an EMBL/GenBank/DDBJ whole genome shotgun (WGS) entry which is preliminary data.</text>
</comment>
<keyword evidence="2 6" id="KW-0378">Hydrolase</keyword>
<comment type="similarity">
    <text evidence="1 6">Belongs to the glycosyl hydrolase 43 family.</text>
</comment>
<feature type="active site" description="Proton acceptor" evidence="4">
    <location>
        <position position="14"/>
    </location>
</feature>
<evidence type="ECO:0000256" key="2">
    <source>
        <dbReference type="ARBA" id="ARBA00022801"/>
    </source>
</evidence>
<dbReference type="SUPFAM" id="SSF75005">
    <property type="entry name" value="Arabinanase/levansucrase/invertase"/>
    <property type="match status" value="1"/>
</dbReference>
<dbReference type="SUPFAM" id="SSF49899">
    <property type="entry name" value="Concanavalin A-like lectins/glucanases"/>
    <property type="match status" value="1"/>
</dbReference>
<keyword evidence="9" id="KW-1185">Reference proteome</keyword>
<dbReference type="InterPro" id="IPR013320">
    <property type="entry name" value="ConA-like_dom_sf"/>
</dbReference>
<dbReference type="RefSeq" id="WP_065855616.1">
    <property type="nucleotide sequence ID" value="NZ_LYPC01000027.1"/>
</dbReference>
<dbReference type="PANTHER" id="PTHR42812:SF12">
    <property type="entry name" value="BETA-XYLOSIDASE-RELATED"/>
    <property type="match status" value="1"/>
</dbReference>
<dbReference type="InterPro" id="IPR006710">
    <property type="entry name" value="Glyco_hydro_43"/>
</dbReference>
<accession>A0A1C0ZUT1</accession>
<evidence type="ECO:0000256" key="3">
    <source>
        <dbReference type="ARBA" id="ARBA00023295"/>
    </source>
</evidence>
<feature type="domain" description="Beta-xylosidase C-terminal Concanavalin A-like" evidence="7">
    <location>
        <begin position="320"/>
        <end position="513"/>
    </location>
</feature>
<feature type="site" description="Important for catalytic activity, responsible for pKa modulation of the active site Glu and correct orientation of both the proton donor and substrate" evidence="5">
    <location>
        <position position="127"/>
    </location>
</feature>
<evidence type="ECO:0000256" key="5">
    <source>
        <dbReference type="PIRSR" id="PIRSR606710-2"/>
    </source>
</evidence>
<reference evidence="9" key="1">
    <citation type="submission" date="2016-05" db="EMBL/GenBank/DDBJ databases">
        <title>Paenibacillus oryzae. sp. nov., isolated from the rice root.</title>
        <authorList>
            <person name="Zhang J."/>
            <person name="Zhang X."/>
        </authorList>
    </citation>
    <scope>NUCLEOTIDE SEQUENCE [LARGE SCALE GENOMIC DNA]</scope>
    <source>
        <strain evidence="9">KCTC13222</strain>
    </source>
</reference>
<evidence type="ECO:0000259" key="7">
    <source>
        <dbReference type="Pfam" id="PF17851"/>
    </source>
</evidence>
<dbReference type="Pfam" id="PF17851">
    <property type="entry name" value="GH43_C2"/>
    <property type="match status" value="1"/>
</dbReference>
<dbReference type="AlphaFoldDB" id="A0A1C0ZUT1"/>
<dbReference type="InterPro" id="IPR023296">
    <property type="entry name" value="Glyco_hydro_beta-prop_sf"/>
</dbReference>
<dbReference type="Pfam" id="PF04616">
    <property type="entry name" value="Glyco_hydro_43"/>
    <property type="match status" value="1"/>
</dbReference>
<dbReference type="CDD" id="cd18617">
    <property type="entry name" value="GH43_XynB-like"/>
    <property type="match status" value="1"/>
</dbReference>
<evidence type="ECO:0000313" key="8">
    <source>
        <dbReference type="EMBL" id="OCT11860.1"/>
    </source>
</evidence>
<dbReference type="InterPro" id="IPR051795">
    <property type="entry name" value="Glycosyl_Hydrlase_43"/>
</dbReference>